<keyword evidence="3" id="KW-1185">Reference proteome</keyword>
<feature type="region of interest" description="Disordered" evidence="1">
    <location>
        <begin position="21"/>
        <end position="48"/>
    </location>
</feature>
<feature type="compositionally biased region" description="Polar residues" evidence="1">
    <location>
        <begin position="21"/>
        <end position="31"/>
    </location>
</feature>
<dbReference type="AlphaFoldDB" id="A0A2L2TZ61"/>
<protein>
    <submittedName>
        <fullName evidence="2">Uncharacterized protein</fullName>
    </submittedName>
</protein>
<name>A0A2L2TZ61_9HYPO</name>
<organism evidence="2 3">
    <name type="scientific">Fusarium venenatum</name>
    <dbReference type="NCBI Taxonomy" id="56646"/>
    <lineage>
        <taxon>Eukaryota</taxon>
        <taxon>Fungi</taxon>
        <taxon>Dikarya</taxon>
        <taxon>Ascomycota</taxon>
        <taxon>Pezizomycotina</taxon>
        <taxon>Sordariomycetes</taxon>
        <taxon>Hypocreomycetidae</taxon>
        <taxon>Hypocreales</taxon>
        <taxon>Nectriaceae</taxon>
        <taxon>Fusarium</taxon>
    </lineage>
</organism>
<reference evidence="3" key="1">
    <citation type="submission" date="2014-10" db="EMBL/GenBank/DDBJ databases">
        <authorList>
            <person name="King R."/>
        </authorList>
    </citation>
    <scope>NUCLEOTIDE SEQUENCE [LARGE SCALE GENOMIC DNA]</scope>
    <source>
        <strain evidence="3">A3/5</strain>
    </source>
</reference>
<proteinExistence type="predicted"/>
<dbReference type="EMBL" id="LN649229">
    <property type="protein sequence ID" value="CEI66445.1"/>
    <property type="molecule type" value="Genomic_DNA"/>
</dbReference>
<dbReference type="Proteomes" id="UP000245910">
    <property type="component" value="Chromosome I"/>
</dbReference>
<evidence type="ECO:0000313" key="2">
    <source>
        <dbReference type="EMBL" id="CEI66445.1"/>
    </source>
</evidence>
<accession>A0A2L2TZ61</accession>
<sequence length="285" mass="31388">MDDKFNAGKAGVDELITNWINDSTDAASTPPTEDGEYQDSGVESDASESELHLSLELNTDATGTHESFMHANENLAEFGGIDIESYLNENKETWKKRPNSNDWNTIRNTGSNTHKTWPMSMAIEAAFREFKAKNAAVNVDTHEILEETHLTSNKWFCSKDGSMNSTIAGCLGQLGREDLIDVNVRVCNTSASSSLETGKPAENAQKGLETTCAIKSVDNDERMDSLRRQIQKVQKDVTSPLLPDQVDGRAIKKKTINFAHFSPDAINGLQSAMSAINAKKECIQR</sequence>
<evidence type="ECO:0000313" key="3">
    <source>
        <dbReference type="Proteomes" id="UP000245910"/>
    </source>
</evidence>
<evidence type="ECO:0000256" key="1">
    <source>
        <dbReference type="SAM" id="MobiDB-lite"/>
    </source>
</evidence>